<reference evidence="1" key="2">
    <citation type="submission" date="2020-09" db="EMBL/GenBank/DDBJ databases">
        <authorList>
            <person name="Sun Q."/>
            <person name="Zhou Y."/>
        </authorList>
    </citation>
    <scope>NUCLEOTIDE SEQUENCE</scope>
    <source>
        <strain evidence="1">CGMCC 1.15320</strain>
    </source>
</reference>
<keyword evidence="2" id="KW-1185">Reference proteome</keyword>
<name>A0A916RCI8_9HYPH</name>
<dbReference type="SUPFAM" id="SSF52402">
    <property type="entry name" value="Adenine nucleotide alpha hydrolases-like"/>
    <property type="match status" value="1"/>
</dbReference>
<organism evidence="1 2">
    <name type="scientific">Nitratireductor aestuarii</name>
    <dbReference type="NCBI Taxonomy" id="1735103"/>
    <lineage>
        <taxon>Bacteria</taxon>
        <taxon>Pseudomonadati</taxon>
        <taxon>Pseudomonadota</taxon>
        <taxon>Alphaproteobacteria</taxon>
        <taxon>Hyphomicrobiales</taxon>
        <taxon>Phyllobacteriaceae</taxon>
        <taxon>Nitratireductor</taxon>
    </lineage>
</organism>
<accession>A0A916RCI8</accession>
<evidence type="ECO:0000313" key="2">
    <source>
        <dbReference type="Proteomes" id="UP000636264"/>
    </source>
</evidence>
<evidence type="ECO:0000313" key="1">
    <source>
        <dbReference type="EMBL" id="GGA50951.1"/>
    </source>
</evidence>
<dbReference type="EMBL" id="BMIF01000001">
    <property type="protein sequence ID" value="GGA50951.1"/>
    <property type="molecule type" value="Genomic_DNA"/>
</dbReference>
<gene>
    <name evidence="1" type="ORF">GCM10011385_00240</name>
</gene>
<comment type="caution">
    <text evidence="1">The sequence shown here is derived from an EMBL/GenBank/DDBJ whole genome shotgun (WGS) entry which is preliminary data.</text>
</comment>
<reference evidence="1" key="1">
    <citation type="journal article" date="2014" name="Int. J. Syst. Evol. Microbiol.">
        <title>Complete genome sequence of Corynebacterium casei LMG S-19264T (=DSM 44701T), isolated from a smear-ripened cheese.</title>
        <authorList>
            <consortium name="US DOE Joint Genome Institute (JGI-PGF)"/>
            <person name="Walter F."/>
            <person name="Albersmeier A."/>
            <person name="Kalinowski J."/>
            <person name="Ruckert C."/>
        </authorList>
    </citation>
    <scope>NUCLEOTIDE SEQUENCE</scope>
    <source>
        <strain evidence="1">CGMCC 1.15320</strain>
    </source>
</reference>
<sequence>MDPARYEATFAFATMQAFHQNFTHQMEVSPVRLLPVDKRIHVKNGKIQLHDTSLRAALENQAPFDPLRYEELLLEAKDEILANVRSVLEHPSFNHVVTDLSGGLDSRLVFSAVTNFPDCSERVRINSHYSAAEPNDLKVAQEVSSLYSYKFDALPREKVPLADGILGGSHWSYNLGSYYSYRPVTLANRLLKTARLNGFYGEICARPYYSRTLFGTELDIPSVDEFCKAYFDRHRKSALTPSKAALDRLHKLFSDELKSIPGRSALEKMENHYLFFRNGLHCSDRFRSNISCPEFGPIQSKALFAAKRMGYDVFRSAKTQLDIINLTNPVLASLRYESPRDNAEREQLLQEHGLLGEPWSSGLMIEPRNVEAEWREAKDQITEIVPDTQQRQFRSFALRYRTFESDSVDLALACLSRLHHAGILNDLDTVRSLWLHLTGEFGSAIRWNVINRVVSLYIQAKICRTSEGDVVLSPHLT</sequence>
<dbReference type="Proteomes" id="UP000636264">
    <property type="component" value="Unassembled WGS sequence"/>
</dbReference>
<protein>
    <submittedName>
        <fullName evidence="1">Uncharacterized protein</fullName>
    </submittedName>
</protein>
<proteinExistence type="predicted"/>
<dbReference type="AlphaFoldDB" id="A0A916RCI8"/>